<dbReference type="EMBL" id="UESZ01000001">
    <property type="protein sequence ID" value="SSA35918.1"/>
    <property type="molecule type" value="Genomic_DNA"/>
</dbReference>
<dbReference type="GO" id="GO:0016810">
    <property type="term" value="F:hydrolase activity, acting on carbon-nitrogen (but not peptide) bonds"/>
    <property type="evidence" value="ECO:0007669"/>
    <property type="project" value="InterPro"/>
</dbReference>
<sequence length="541" mass="57700">MRADTVFRGSIRASAGSPLTDALAIRDGSVVALGATDCADLTGPGTRIIDVDGVVLPGFVDAHVHPAMGGLNRMHCDLDEVHGLQAYRALITAHVASSSSEWITGSGWYGDVFAGGFPTAAELDSLTDGRPACFMSHDGHGVWVNSAALERAGITESTPDPEGGRIIRDACGAATGMLVESAANLVTDLLPAPSAAEIERALLEAQTYLHSVGVVGWQDAGVGECLGLPDTFEAYRALDASGALTARVTGDLWWQLDGDLSQIEGFVRRRETTRDARRFRTTGIKIMQDGVCENLTAAVLEPYRGHPHQHGLSFLEPVWLTEIVGALSAENFDVHLHAVGDRAVREALDAVDAAAHRPDARHQIAHIDLIDAADIDRFKRLGVIANVSPLWAREDRVLVETKLPYLTDEQRRRHFAFSSLHGAGTSLAFGSDWPVSSPDPLWAIHVAVNRTAPHADPHAADEHAQRVPLLPDEGLDIVTAVHAATAGAAYASRLDRNGTLDVGMAADLVVLDRDPISTPTHELSAIRVHATYVDGAPVFTA</sequence>
<dbReference type="PANTHER" id="PTHR22642">
    <property type="entry name" value="IMIDAZOLONEPROPIONASE"/>
    <property type="match status" value="1"/>
</dbReference>
<dbReference type="AlphaFoldDB" id="A0A2Y8ZX97"/>
<dbReference type="RefSeq" id="WP_109687506.1">
    <property type="nucleotide sequence ID" value="NZ_QGDN01000001.1"/>
</dbReference>
<protein>
    <recommendedName>
        <fullName evidence="1">Amidohydrolase 3 domain-containing protein</fullName>
    </recommendedName>
</protein>
<evidence type="ECO:0000313" key="2">
    <source>
        <dbReference type="EMBL" id="SSA35918.1"/>
    </source>
</evidence>
<feature type="domain" description="Amidohydrolase 3" evidence="1">
    <location>
        <begin position="53"/>
        <end position="539"/>
    </location>
</feature>
<dbReference type="SUPFAM" id="SSF51556">
    <property type="entry name" value="Metallo-dependent hydrolases"/>
    <property type="match status" value="1"/>
</dbReference>
<dbReference type="Gene3D" id="2.30.40.10">
    <property type="entry name" value="Urease, subunit C, domain 1"/>
    <property type="match status" value="1"/>
</dbReference>
<dbReference type="InterPro" id="IPR011059">
    <property type="entry name" value="Metal-dep_hydrolase_composite"/>
</dbReference>
<name>A0A2Y8ZX97_9MICO</name>
<proteinExistence type="predicted"/>
<dbReference type="SUPFAM" id="SSF51338">
    <property type="entry name" value="Composite domain of metallo-dependent hydrolases"/>
    <property type="match status" value="1"/>
</dbReference>
<dbReference type="InterPro" id="IPR032466">
    <property type="entry name" value="Metal_Hydrolase"/>
</dbReference>
<dbReference type="OrthoDB" id="3238066at2"/>
<dbReference type="Gene3D" id="3.20.20.140">
    <property type="entry name" value="Metal-dependent hydrolases"/>
    <property type="match status" value="1"/>
</dbReference>
<dbReference type="InterPro" id="IPR013108">
    <property type="entry name" value="Amidohydro_3"/>
</dbReference>
<organism evidence="2 3">
    <name type="scientific">Branchiibius hedensis</name>
    <dbReference type="NCBI Taxonomy" id="672460"/>
    <lineage>
        <taxon>Bacteria</taxon>
        <taxon>Bacillati</taxon>
        <taxon>Actinomycetota</taxon>
        <taxon>Actinomycetes</taxon>
        <taxon>Micrococcales</taxon>
        <taxon>Dermacoccaceae</taxon>
        <taxon>Branchiibius</taxon>
    </lineage>
</organism>
<dbReference type="Gene3D" id="3.10.310.70">
    <property type="match status" value="1"/>
</dbReference>
<gene>
    <name evidence="2" type="ORF">SAMN04489750_3294</name>
</gene>
<dbReference type="CDD" id="cd01300">
    <property type="entry name" value="YtcJ_like"/>
    <property type="match status" value="1"/>
</dbReference>
<evidence type="ECO:0000313" key="3">
    <source>
        <dbReference type="Proteomes" id="UP000250028"/>
    </source>
</evidence>
<reference evidence="3" key="1">
    <citation type="submission" date="2016-10" db="EMBL/GenBank/DDBJ databases">
        <authorList>
            <person name="Varghese N."/>
            <person name="Submissions S."/>
        </authorList>
    </citation>
    <scope>NUCLEOTIDE SEQUENCE [LARGE SCALE GENOMIC DNA]</scope>
    <source>
        <strain evidence="3">DSM 22951</strain>
    </source>
</reference>
<keyword evidence="3" id="KW-1185">Reference proteome</keyword>
<accession>A0A2Y8ZX97</accession>
<dbReference type="Pfam" id="PF07969">
    <property type="entry name" value="Amidohydro_3"/>
    <property type="match status" value="1"/>
</dbReference>
<dbReference type="PANTHER" id="PTHR22642:SF2">
    <property type="entry name" value="PROTEIN LONG AFTER FAR-RED 3"/>
    <property type="match status" value="1"/>
</dbReference>
<dbReference type="InterPro" id="IPR033932">
    <property type="entry name" value="YtcJ-like"/>
</dbReference>
<dbReference type="Proteomes" id="UP000250028">
    <property type="component" value="Unassembled WGS sequence"/>
</dbReference>
<evidence type="ECO:0000259" key="1">
    <source>
        <dbReference type="Pfam" id="PF07969"/>
    </source>
</evidence>